<dbReference type="AlphaFoldDB" id="A0ABD3L307"/>
<reference evidence="9 10" key="1">
    <citation type="submission" date="2024-11" db="EMBL/GenBank/DDBJ databases">
        <title>Chromosome-level genome assembly of Eucalyptus globulus Labill. provides insights into its genome evolution.</title>
        <authorList>
            <person name="Li X."/>
        </authorList>
    </citation>
    <scope>NUCLEOTIDE SEQUENCE [LARGE SCALE GENOMIC DNA]</scope>
    <source>
        <strain evidence="9">CL2024</strain>
        <tissue evidence="9">Fresh tender leaves</tissue>
    </source>
</reference>
<comment type="caution">
    <text evidence="9">The sequence shown here is derived from an EMBL/GenBank/DDBJ whole genome shotgun (WGS) entry which is preliminary data.</text>
</comment>
<feature type="domain" description="MIF4G" evidence="8">
    <location>
        <begin position="100"/>
        <end position="318"/>
    </location>
</feature>
<feature type="coiled-coil region" evidence="6">
    <location>
        <begin position="174"/>
        <end position="208"/>
    </location>
</feature>
<dbReference type="PANTHER" id="PTHR23253">
    <property type="entry name" value="EUKARYOTIC TRANSLATION INITIATION FACTOR 4 GAMMA"/>
    <property type="match status" value="1"/>
</dbReference>
<accession>A0ABD3L307</accession>
<dbReference type="InterPro" id="IPR016024">
    <property type="entry name" value="ARM-type_fold"/>
</dbReference>
<evidence type="ECO:0000256" key="2">
    <source>
        <dbReference type="ARBA" id="ARBA00022540"/>
    </source>
</evidence>
<comment type="similarity">
    <text evidence="1">Belongs to the eukaryotic initiation factor 4G family.</text>
</comment>
<keyword evidence="3" id="KW-0810">Translation regulation</keyword>
<dbReference type="Proteomes" id="UP001634007">
    <property type="component" value="Unassembled WGS sequence"/>
</dbReference>
<keyword evidence="6" id="KW-0175">Coiled coil</keyword>
<feature type="region of interest" description="Disordered" evidence="7">
    <location>
        <begin position="1"/>
        <end position="22"/>
    </location>
</feature>
<dbReference type="FunFam" id="1.25.40.180:FF:000027">
    <property type="entry name" value="Eukaryotic translation initiation factor isoform 4G-2"/>
    <property type="match status" value="1"/>
</dbReference>
<dbReference type="GO" id="GO:0006417">
    <property type="term" value="P:regulation of translation"/>
    <property type="evidence" value="ECO:0007669"/>
    <property type="project" value="UniProtKB-KW"/>
</dbReference>
<evidence type="ECO:0000256" key="6">
    <source>
        <dbReference type="SAM" id="Coils"/>
    </source>
</evidence>
<evidence type="ECO:0000256" key="1">
    <source>
        <dbReference type="ARBA" id="ARBA00005775"/>
    </source>
</evidence>
<evidence type="ECO:0000256" key="3">
    <source>
        <dbReference type="ARBA" id="ARBA00022845"/>
    </source>
</evidence>
<keyword evidence="2" id="KW-0396">Initiation factor</keyword>
<evidence type="ECO:0000313" key="9">
    <source>
        <dbReference type="EMBL" id="KAL3744146.1"/>
    </source>
</evidence>
<gene>
    <name evidence="9" type="ORF">ACJRO7_013409</name>
</gene>
<dbReference type="PANTHER" id="PTHR23253:SF53">
    <property type="entry name" value="EUKARYOTIC TRANSLATION INITIATION FACTOR ISOFORM 4G-1"/>
    <property type="match status" value="1"/>
</dbReference>
<dbReference type="InterPro" id="IPR003890">
    <property type="entry name" value="MIF4G-like_typ-3"/>
</dbReference>
<evidence type="ECO:0000259" key="8">
    <source>
        <dbReference type="SMART" id="SM00543"/>
    </source>
</evidence>
<evidence type="ECO:0000256" key="4">
    <source>
        <dbReference type="ARBA" id="ARBA00022917"/>
    </source>
</evidence>
<evidence type="ECO:0000256" key="5">
    <source>
        <dbReference type="ARBA" id="ARBA00057610"/>
    </source>
</evidence>
<keyword evidence="10" id="KW-1185">Reference proteome</keyword>
<organism evidence="9 10">
    <name type="scientific">Eucalyptus globulus</name>
    <name type="common">Tasmanian blue gum</name>
    <dbReference type="NCBI Taxonomy" id="34317"/>
    <lineage>
        <taxon>Eukaryota</taxon>
        <taxon>Viridiplantae</taxon>
        <taxon>Streptophyta</taxon>
        <taxon>Embryophyta</taxon>
        <taxon>Tracheophyta</taxon>
        <taxon>Spermatophyta</taxon>
        <taxon>Magnoliopsida</taxon>
        <taxon>eudicotyledons</taxon>
        <taxon>Gunneridae</taxon>
        <taxon>Pentapetalae</taxon>
        <taxon>rosids</taxon>
        <taxon>malvids</taxon>
        <taxon>Myrtales</taxon>
        <taxon>Myrtaceae</taxon>
        <taxon>Myrtoideae</taxon>
        <taxon>Eucalypteae</taxon>
        <taxon>Eucalyptus</taxon>
    </lineage>
</organism>
<dbReference type="Pfam" id="PF02854">
    <property type="entry name" value="MIF4G"/>
    <property type="match status" value="2"/>
</dbReference>
<evidence type="ECO:0000313" key="10">
    <source>
        <dbReference type="Proteomes" id="UP001634007"/>
    </source>
</evidence>
<dbReference type="Gene3D" id="1.25.40.180">
    <property type="match status" value="2"/>
</dbReference>
<feature type="domain" description="MIF4G" evidence="8">
    <location>
        <begin position="353"/>
        <end position="578"/>
    </location>
</feature>
<evidence type="ECO:0000256" key="7">
    <source>
        <dbReference type="SAM" id="MobiDB-lite"/>
    </source>
</evidence>
<keyword evidence="4" id="KW-0648">Protein biosynthesis</keyword>
<sequence length="607" mass="69435">MHNLFSEPNDRDRRGQNPQVPAAVVEDRSWENIRENREFGGRSGSTQQQLNQFNHLEELSSQFAGAQIPSNQGGPVAALVKAEVPWSARRGNLSEKDRVLRTVNGILNKLTPKKFDVLEGQLIGSGIATADVLEGTVQLIYEKAVLEPTFCPLYARLCSDLHIKLPQFKDISFRRVLLNKCQEAFESADNLREEARQMTAPEQELEQREKELMVKLRTVGNIRLIGELWKQRMVTERIIHLIVQKLLGTDSKSCPAEENVEAICQLFNTIGKQIDCGPELHRQKDVYFYQLEELTTDTQLAPRLRFMVKDVLDLRTNKWIPRQEEGGPVPALVKAEVPWTPRWRNLLETHRVLKTVKRILNELTPEKFDVLKGQLVDSGITTAYILKGAIRLIFKKAVLEPTFCPMYALLCSDLNERLPAFPSDEPGGKDITFKRVLINTCQEAFEGAENLREEVRQLTAPEQELEQREKERMVKLRTLGNIRFIGELLKQRMVPEKAAHDIIQELLGPDNETCPAEDNVEAICQFLNTIGKQLDEGPKSRRINDLYFSRLKELTTNAQLAPRLRFMVEDVLDLRANNWIPRQEEGVRPGKLTLRCSNLDSDVYVFI</sequence>
<name>A0ABD3L307_EUCGL</name>
<dbReference type="SMART" id="SM00543">
    <property type="entry name" value="MIF4G"/>
    <property type="match status" value="2"/>
</dbReference>
<dbReference type="SUPFAM" id="SSF48371">
    <property type="entry name" value="ARM repeat"/>
    <property type="match status" value="2"/>
</dbReference>
<dbReference type="GO" id="GO:0003743">
    <property type="term" value="F:translation initiation factor activity"/>
    <property type="evidence" value="ECO:0007669"/>
    <property type="project" value="UniProtKB-KW"/>
</dbReference>
<protein>
    <recommendedName>
        <fullName evidence="8">MIF4G domain-containing protein</fullName>
    </recommendedName>
</protein>
<dbReference type="EMBL" id="JBJKBG010000003">
    <property type="protein sequence ID" value="KAL3744146.1"/>
    <property type="molecule type" value="Genomic_DNA"/>
</dbReference>
<comment type="function">
    <text evidence="5">Plays a role in the accumulation of some potyvirus during viral infection.</text>
</comment>
<proteinExistence type="inferred from homology"/>